<dbReference type="AlphaFoldDB" id="A0A5J4K7V0"/>
<sequence>MGRVSGRSLGGEQSEAVLPPLEESVEERLADGTAGWFVCSSRWALRHQWIDRETGEVRPVRCGRWDCRHCGPRKVVTWGRLIEAVQPELFVTLTKAGRTLLEASRALTTFLQALRRGSKRAGRPAYAVEYLAVPEWHKNGWLHWHVLVKGVDFLPHEVLSELWRSATRGKRQGAEAEEREAYVVYVERVRSTRVVSYVTKYLLKVAGCWQRRVRRVRYSRRFFGEAGRQVLLRWLMGQEAEQEQGQEGGQEVVKEQEEDGGQEGQRSGGSRWLLWEQVPGRALVRSTSYGLLLRERLRRQVERFRRGELRLSRRVLSIWERWRVEEEGS</sequence>
<accession>A0A5J4K7V0</accession>
<dbReference type="InterPro" id="IPR056906">
    <property type="entry name" value="ORF2/G2P_dom"/>
</dbReference>
<feature type="region of interest" description="Disordered" evidence="1">
    <location>
        <begin position="242"/>
        <end position="268"/>
    </location>
</feature>
<keyword evidence="4" id="KW-1185">Reference proteome</keyword>
<dbReference type="RefSeq" id="WP_151727534.1">
    <property type="nucleotide sequence ID" value="NZ_BKZV01000001.1"/>
</dbReference>
<dbReference type="EMBL" id="BKZV01000001">
    <property type="protein sequence ID" value="GER82737.1"/>
    <property type="molecule type" value="Genomic_DNA"/>
</dbReference>
<gene>
    <name evidence="3" type="ORF">KTAU_13740</name>
</gene>
<organism evidence="3 4">
    <name type="scientific">Thermogemmatispora aurantia</name>
    <dbReference type="NCBI Taxonomy" id="2045279"/>
    <lineage>
        <taxon>Bacteria</taxon>
        <taxon>Bacillati</taxon>
        <taxon>Chloroflexota</taxon>
        <taxon>Ktedonobacteria</taxon>
        <taxon>Thermogemmatisporales</taxon>
        <taxon>Thermogemmatisporaceae</taxon>
        <taxon>Thermogemmatispora</taxon>
    </lineage>
</organism>
<dbReference type="Pfam" id="PF23343">
    <property type="entry name" value="REP_ORF2-G2P"/>
    <property type="match status" value="1"/>
</dbReference>
<protein>
    <recommendedName>
        <fullName evidence="2">Replication-associated protein ORF2/G2P domain-containing protein</fullName>
    </recommendedName>
</protein>
<evidence type="ECO:0000313" key="3">
    <source>
        <dbReference type="EMBL" id="GER82737.1"/>
    </source>
</evidence>
<evidence type="ECO:0000256" key="1">
    <source>
        <dbReference type="SAM" id="MobiDB-lite"/>
    </source>
</evidence>
<dbReference type="Proteomes" id="UP000334820">
    <property type="component" value="Unassembled WGS sequence"/>
</dbReference>
<comment type="caution">
    <text evidence="3">The sequence shown here is derived from an EMBL/GenBank/DDBJ whole genome shotgun (WGS) entry which is preliminary data.</text>
</comment>
<feature type="domain" description="Replication-associated protein ORF2/G2P" evidence="2">
    <location>
        <begin position="89"/>
        <end position="204"/>
    </location>
</feature>
<name>A0A5J4K7V0_9CHLR</name>
<feature type="compositionally biased region" description="Low complexity" evidence="1">
    <location>
        <begin position="242"/>
        <end position="251"/>
    </location>
</feature>
<evidence type="ECO:0000259" key="2">
    <source>
        <dbReference type="Pfam" id="PF23343"/>
    </source>
</evidence>
<reference evidence="3 4" key="1">
    <citation type="journal article" date="2019" name="Int. J. Syst. Evol. Microbiol.">
        <title>Thermogemmatispora aurantia sp. nov. and Thermogemmatispora argillosa sp. nov., within the class Ktedonobacteria, and emended description of the genus Thermogemmatispora.</title>
        <authorList>
            <person name="Zheng Y."/>
            <person name="Wang C.M."/>
            <person name="Sakai Y."/>
            <person name="Abe K."/>
            <person name="Yokota A."/>
            <person name="Yabe S."/>
        </authorList>
    </citation>
    <scope>NUCLEOTIDE SEQUENCE [LARGE SCALE GENOMIC DNA]</scope>
    <source>
        <strain evidence="3 4">A1-2</strain>
    </source>
</reference>
<evidence type="ECO:0000313" key="4">
    <source>
        <dbReference type="Proteomes" id="UP000334820"/>
    </source>
</evidence>
<proteinExistence type="predicted"/>